<dbReference type="EMBL" id="JACIFH010000001">
    <property type="protein sequence ID" value="MBB4141125.1"/>
    <property type="molecule type" value="Genomic_DNA"/>
</dbReference>
<dbReference type="PANTHER" id="PTHR42760">
    <property type="entry name" value="SHORT-CHAIN DEHYDROGENASES/REDUCTASES FAMILY MEMBER"/>
    <property type="match status" value="1"/>
</dbReference>
<evidence type="ECO:0000256" key="2">
    <source>
        <dbReference type="ARBA" id="ARBA00023002"/>
    </source>
</evidence>
<dbReference type="PRINTS" id="PR00080">
    <property type="entry name" value="SDRFAMILY"/>
</dbReference>
<evidence type="ECO:0000256" key="1">
    <source>
        <dbReference type="ARBA" id="ARBA00006484"/>
    </source>
</evidence>
<comment type="caution">
    <text evidence="4">The sequence shown here is derived from an EMBL/GenBank/DDBJ whole genome shotgun (WGS) entry which is preliminary data.</text>
</comment>
<dbReference type="InterPro" id="IPR020904">
    <property type="entry name" value="Sc_DH/Rdtase_CS"/>
</dbReference>
<feature type="domain" description="Ketoreductase" evidence="3">
    <location>
        <begin position="10"/>
        <end position="200"/>
    </location>
</feature>
<keyword evidence="5" id="KW-1185">Reference proteome</keyword>
<dbReference type="SMART" id="SM00822">
    <property type="entry name" value="PKS_KR"/>
    <property type="match status" value="1"/>
</dbReference>
<keyword evidence="2 4" id="KW-0560">Oxidoreductase</keyword>
<dbReference type="FunFam" id="3.40.50.720:FF:000173">
    <property type="entry name" value="3-oxoacyl-[acyl-carrier protein] reductase"/>
    <property type="match status" value="1"/>
</dbReference>
<comment type="similarity">
    <text evidence="1">Belongs to the short-chain dehydrogenases/reductases (SDR) family.</text>
</comment>
<dbReference type="GO" id="GO:0030497">
    <property type="term" value="P:fatty acid elongation"/>
    <property type="evidence" value="ECO:0007669"/>
    <property type="project" value="TreeGrafter"/>
</dbReference>
<dbReference type="AlphaFoldDB" id="A0AA40SRL6"/>
<dbReference type="GO" id="GO:0008874">
    <property type="term" value="F:gluconate 5-dehydrogenase activity"/>
    <property type="evidence" value="ECO:0007669"/>
    <property type="project" value="UniProtKB-EC"/>
</dbReference>
<gene>
    <name evidence="4" type="ORF">BKA10_002919</name>
</gene>
<dbReference type="InterPro" id="IPR036291">
    <property type="entry name" value="NAD(P)-bd_dom_sf"/>
</dbReference>
<dbReference type="PRINTS" id="PR00081">
    <property type="entry name" value="GDHRDH"/>
</dbReference>
<reference evidence="4 5" key="1">
    <citation type="submission" date="2020-08" db="EMBL/GenBank/DDBJ databases">
        <title>Sequencing the genomes of 1000 actinobacteria strains.</title>
        <authorList>
            <person name="Klenk H.-P."/>
        </authorList>
    </citation>
    <scope>NUCLEOTIDE SEQUENCE [LARGE SCALE GENOMIC DNA]</scope>
    <source>
        <strain evidence="4 5">DSM 19600</strain>
    </source>
</reference>
<proteinExistence type="inferred from homology"/>
<evidence type="ECO:0000259" key="3">
    <source>
        <dbReference type="SMART" id="SM00822"/>
    </source>
</evidence>
<evidence type="ECO:0000313" key="5">
    <source>
        <dbReference type="Proteomes" id="UP000549113"/>
    </source>
</evidence>
<dbReference type="InterPro" id="IPR057326">
    <property type="entry name" value="KR_dom"/>
</dbReference>
<protein>
    <submittedName>
        <fullName evidence="4">Gluconate 5-dehydrogenase</fullName>
        <ecNumber evidence="4">1.1.1.69</ecNumber>
    </submittedName>
</protein>
<dbReference type="PANTHER" id="PTHR42760:SF40">
    <property type="entry name" value="3-OXOACYL-[ACYL-CARRIER-PROTEIN] REDUCTASE, CHLOROPLASTIC"/>
    <property type="match status" value="1"/>
</dbReference>
<organism evidence="4 5">
    <name type="scientific">Microbacterium invictum</name>
    <dbReference type="NCBI Taxonomy" id="515415"/>
    <lineage>
        <taxon>Bacteria</taxon>
        <taxon>Bacillati</taxon>
        <taxon>Actinomycetota</taxon>
        <taxon>Actinomycetes</taxon>
        <taxon>Micrococcales</taxon>
        <taxon>Microbacteriaceae</taxon>
        <taxon>Microbacterium</taxon>
    </lineage>
</organism>
<evidence type="ECO:0000313" key="4">
    <source>
        <dbReference type="EMBL" id="MBB4141125.1"/>
    </source>
</evidence>
<dbReference type="RefSeq" id="WP_206686704.1">
    <property type="nucleotide sequence ID" value="NZ_BAABCO010000003.1"/>
</dbReference>
<name>A0AA40SRL6_9MICO</name>
<dbReference type="SUPFAM" id="SSF51735">
    <property type="entry name" value="NAD(P)-binding Rossmann-fold domains"/>
    <property type="match status" value="1"/>
</dbReference>
<dbReference type="Pfam" id="PF13561">
    <property type="entry name" value="adh_short_C2"/>
    <property type="match status" value="1"/>
</dbReference>
<dbReference type="PROSITE" id="PS00061">
    <property type="entry name" value="ADH_SHORT"/>
    <property type="match status" value="1"/>
</dbReference>
<dbReference type="Proteomes" id="UP000549113">
    <property type="component" value="Unassembled WGS sequence"/>
</dbReference>
<accession>A0AA40SRL6</accession>
<sequence>MRFSGEFAGRTALIMGGRTGIGLAISRRLAERGAHVLVGGRHAQTLEPVIADFRAAGLRADPFVADVTDSDAVGAAFARVRDAGLVPRILVNSVGIRDRRGVGEMDTASFDTHLRAGLVGVYDVIREFLALHADDEVPVESAGSIVTVSSVAALRGRAGDVAYAAAKAGLDGMTRSLAAELGPRGYRVNSVAPGTIVTDANAELIKDARISDVVRTRTALGRWGRPDEVAALVVFLASDDASFITGQTVLVDGGLSVLF</sequence>
<dbReference type="Gene3D" id="3.40.50.720">
    <property type="entry name" value="NAD(P)-binding Rossmann-like Domain"/>
    <property type="match status" value="1"/>
</dbReference>
<dbReference type="InterPro" id="IPR002347">
    <property type="entry name" value="SDR_fam"/>
</dbReference>
<dbReference type="EC" id="1.1.1.69" evidence="4"/>